<proteinExistence type="predicted"/>
<gene>
    <name evidence="1" type="ORF">V6N12_058146</name>
</gene>
<keyword evidence="2" id="KW-1185">Reference proteome</keyword>
<evidence type="ECO:0000313" key="2">
    <source>
        <dbReference type="Proteomes" id="UP001472677"/>
    </source>
</evidence>
<sequence>MPIGKSYCWRAWYADSFSSSAVANEEAGRETRVRKRRIPVGNAMGDVLLGWG</sequence>
<feature type="non-terminal residue" evidence="1">
    <location>
        <position position="1"/>
    </location>
</feature>
<reference evidence="1 2" key="1">
    <citation type="journal article" date="2024" name="G3 (Bethesda)">
        <title>Genome assembly of Hibiscus sabdariffa L. provides insights into metabolisms of medicinal natural products.</title>
        <authorList>
            <person name="Kim T."/>
        </authorList>
    </citation>
    <scope>NUCLEOTIDE SEQUENCE [LARGE SCALE GENOMIC DNA]</scope>
    <source>
        <strain evidence="1">TK-2024</strain>
        <tissue evidence="1">Old leaves</tissue>
    </source>
</reference>
<evidence type="ECO:0000313" key="1">
    <source>
        <dbReference type="EMBL" id="KAK8474558.1"/>
    </source>
</evidence>
<dbReference type="Proteomes" id="UP001472677">
    <property type="component" value="Unassembled WGS sequence"/>
</dbReference>
<dbReference type="EMBL" id="JBBPBM010002814">
    <property type="protein sequence ID" value="KAK8474558.1"/>
    <property type="molecule type" value="Genomic_DNA"/>
</dbReference>
<comment type="caution">
    <text evidence="1">The sequence shown here is derived from an EMBL/GenBank/DDBJ whole genome shotgun (WGS) entry which is preliminary data.</text>
</comment>
<accession>A0ABR1Z6C5</accession>
<organism evidence="1 2">
    <name type="scientific">Hibiscus sabdariffa</name>
    <name type="common">roselle</name>
    <dbReference type="NCBI Taxonomy" id="183260"/>
    <lineage>
        <taxon>Eukaryota</taxon>
        <taxon>Viridiplantae</taxon>
        <taxon>Streptophyta</taxon>
        <taxon>Embryophyta</taxon>
        <taxon>Tracheophyta</taxon>
        <taxon>Spermatophyta</taxon>
        <taxon>Magnoliopsida</taxon>
        <taxon>eudicotyledons</taxon>
        <taxon>Gunneridae</taxon>
        <taxon>Pentapetalae</taxon>
        <taxon>rosids</taxon>
        <taxon>malvids</taxon>
        <taxon>Malvales</taxon>
        <taxon>Malvaceae</taxon>
        <taxon>Malvoideae</taxon>
        <taxon>Hibiscus</taxon>
    </lineage>
</organism>
<name>A0ABR1Z6C5_9ROSI</name>
<protein>
    <submittedName>
        <fullName evidence="1">Uncharacterized protein</fullName>
    </submittedName>
</protein>